<gene>
    <name evidence="1" type="ORF">BC938DRAFT_479111</name>
</gene>
<organism evidence="1 2">
    <name type="scientific">Jimgerdemannia flammicorona</name>
    <dbReference type="NCBI Taxonomy" id="994334"/>
    <lineage>
        <taxon>Eukaryota</taxon>
        <taxon>Fungi</taxon>
        <taxon>Fungi incertae sedis</taxon>
        <taxon>Mucoromycota</taxon>
        <taxon>Mucoromycotina</taxon>
        <taxon>Endogonomycetes</taxon>
        <taxon>Endogonales</taxon>
        <taxon>Endogonaceae</taxon>
        <taxon>Jimgerdemannia</taxon>
    </lineage>
</organism>
<sequence length="190" mass="22266">MDVMLIIKIEGGYLLFWRQTLSISVDCHNLYPSRCTLAIRIWNRYIDMNSLFRLVNVFINLLPGGWVELLEFDAKVQQSGPTYDLIRDSLNRTCLSRGIDLSICQHLDQLCTELECVQSESLTTPLRGRRGREAVESMRLFMMAIWERIAPEMGVRKEEYQQMMAQAVNEFSDNHAWMRMWCVYGMKPSR</sequence>
<dbReference type="AlphaFoldDB" id="A0A433QLK9"/>
<proteinExistence type="predicted"/>
<dbReference type="EMBL" id="RBNJ01003677">
    <property type="protein sequence ID" value="RUS30657.1"/>
    <property type="molecule type" value="Genomic_DNA"/>
</dbReference>
<evidence type="ECO:0000313" key="2">
    <source>
        <dbReference type="Proteomes" id="UP000274822"/>
    </source>
</evidence>
<name>A0A433QLK9_9FUNG</name>
<protein>
    <submittedName>
        <fullName evidence="1">Uncharacterized protein</fullName>
    </submittedName>
</protein>
<dbReference type="Proteomes" id="UP000274822">
    <property type="component" value="Unassembled WGS sequence"/>
</dbReference>
<evidence type="ECO:0000313" key="1">
    <source>
        <dbReference type="EMBL" id="RUS30657.1"/>
    </source>
</evidence>
<keyword evidence="2" id="KW-1185">Reference proteome</keyword>
<accession>A0A433QLK9</accession>
<reference evidence="1 2" key="1">
    <citation type="journal article" date="2018" name="New Phytol.">
        <title>Phylogenomics of Endogonaceae and evolution of mycorrhizas within Mucoromycota.</title>
        <authorList>
            <person name="Chang Y."/>
            <person name="Desiro A."/>
            <person name="Na H."/>
            <person name="Sandor L."/>
            <person name="Lipzen A."/>
            <person name="Clum A."/>
            <person name="Barry K."/>
            <person name="Grigoriev I.V."/>
            <person name="Martin F.M."/>
            <person name="Stajich J.E."/>
            <person name="Smith M.E."/>
            <person name="Bonito G."/>
            <person name="Spatafora J.W."/>
        </authorList>
    </citation>
    <scope>NUCLEOTIDE SEQUENCE [LARGE SCALE GENOMIC DNA]</scope>
    <source>
        <strain evidence="1 2">AD002</strain>
    </source>
</reference>
<comment type="caution">
    <text evidence="1">The sequence shown here is derived from an EMBL/GenBank/DDBJ whole genome shotgun (WGS) entry which is preliminary data.</text>
</comment>